<dbReference type="InterPro" id="IPR003439">
    <property type="entry name" value="ABC_transporter-like_ATP-bd"/>
</dbReference>
<dbReference type="InterPro" id="IPR013525">
    <property type="entry name" value="ABC2_TM"/>
</dbReference>
<evidence type="ECO:0000256" key="3">
    <source>
        <dbReference type="ARBA" id="ARBA00022448"/>
    </source>
</evidence>
<dbReference type="EMBL" id="JABSTR010000008">
    <property type="protein sequence ID" value="KAH9377285.1"/>
    <property type="molecule type" value="Genomic_DNA"/>
</dbReference>
<sequence length="782" mass="85938">MGGPAAQLSYKERLLSEPEGPVDERRFPEMTTLLPIMGVLQQTHLELQAKIAGRTEPLAMPALRRFPYPAYLEYNDPNNYSLVFTRFCIGMLVPFALFVALVAEERASGKKELLRVTGVNDWVYWLGHVISGILKHLVTSAIMLVFLVVRRNDQNRAFIQYSNPLLVFLVLMCFCVSCRVHAALLSALIETPHTAMAMAMLLWTLLSAIPYLALEHPSGLGYQYIRRHEKLGTAVFPGMNLHWSLRVLERFEKFVEHGANWGNFYDHDVTLDNVTLAELMFVGLAYNAVLGLTLWYLDNVLPVGPGVHRSPLFPFEVRVRTITTGVVAVSDVSFQIFEGQVTVLLGPNGNGKTALLKMITGFTDVSSGLVIVDGYDVTTSTREARCSMGYCPQNNILFGELTVEEHLHFFAVLRGVPPLARRAHLASLLQDVGLTTQGRSLAAQLLPGQQRRLSVAIAVLATPKLVVLDEPTVGMDSRGRRDIWDVLLKVRRHCTILLSTQNSEEADALGDRIAVMFKNTIRCAGSSGFLKRHFGVGYQVSMNKGPTPCNVPAIGQIVRKYAPAARPRSDTEQEAVFALGELVPTRNIIAMFKELEDKSKALGIASLGVTAPSLEDAVIRVCDDHQHPLPTPVTSVPGLPGAAPHTAKQGGAAVPKGNLVDAKTKQSLVRAIATAAGKEPSWFARLWALVAKRATYVWRRKRQPLFSWLLPPLMLSLLFFLEVLALREGAPSGRKGGSSHTLNYTLQDVLARPLVGAICSAQNTRHAVSRVYKPGTVDSLIG</sequence>
<dbReference type="FunFam" id="3.40.50.300:FF:000335">
    <property type="entry name" value="ATP binding cassette subfamily A member 5"/>
    <property type="match status" value="1"/>
</dbReference>
<dbReference type="PANTHER" id="PTHR19229">
    <property type="entry name" value="ATP-BINDING CASSETTE TRANSPORTER SUBFAMILY A ABCA"/>
    <property type="match status" value="1"/>
</dbReference>
<keyword evidence="7 9" id="KW-1133">Transmembrane helix</keyword>
<comment type="subcellular location">
    <subcellularLocation>
        <location evidence="1">Membrane</location>
        <topology evidence="1">Multi-pass membrane protein</topology>
    </subcellularLocation>
</comment>
<comment type="similarity">
    <text evidence="2">Belongs to the ABC transporter superfamily. ABCA family.</text>
</comment>
<dbReference type="Pfam" id="PF00005">
    <property type="entry name" value="ABC_tran"/>
    <property type="match status" value="1"/>
</dbReference>
<reference evidence="11 12" key="1">
    <citation type="journal article" date="2020" name="Cell">
        <title>Large-Scale Comparative Analyses of Tick Genomes Elucidate Their Genetic Diversity and Vector Capacities.</title>
        <authorList>
            <consortium name="Tick Genome and Microbiome Consortium (TIGMIC)"/>
            <person name="Jia N."/>
            <person name="Wang J."/>
            <person name="Shi W."/>
            <person name="Du L."/>
            <person name="Sun Y."/>
            <person name="Zhan W."/>
            <person name="Jiang J.F."/>
            <person name="Wang Q."/>
            <person name="Zhang B."/>
            <person name="Ji P."/>
            <person name="Bell-Sakyi L."/>
            <person name="Cui X.M."/>
            <person name="Yuan T.T."/>
            <person name="Jiang B.G."/>
            <person name="Yang W.F."/>
            <person name="Lam T.T."/>
            <person name="Chang Q.C."/>
            <person name="Ding S.J."/>
            <person name="Wang X.J."/>
            <person name="Zhu J.G."/>
            <person name="Ruan X.D."/>
            <person name="Zhao L."/>
            <person name="Wei J.T."/>
            <person name="Ye R.Z."/>
            <person name="Que T.C."/>
            <person name="Du C.H."/>
            <person name="Zhou Y.H."/>
            <person name="Cheng J.X."/>
            <person name="Dai P.F."/>
            <person name="Guo W.B."/>
            <person name="Han X.H."/>
            <person name="Huang E.J."/>
            <person name="Li L.F."/>
            <person name="Wei W."/>
            <person name="Gao Y.C."/>
            <person name="Liu J.Z."/>
            <person name="Shao H.Z."/>
            <person name="Wang X."/>
            <person name="Wang C.C."/>
            <person name="Yang T.C."/>
            <person name="Huo Q.B."/>
            <person name="Li W."/>
            <person name="Chen H.Y."/>
            <person name="Chen S.E."/>
            <person name="Zhou L.G."/>
            <person name="Ni X.B."/>
            <person name="Tian J.H."/>
            <person name="Sheng Y."/>
            <person name="Liu T."/>
            <person name="Pan Y.S."/>
            <person name="Xia L.Y."/>
            <person name="Li J."/>
            <person name="Zhao F."/>
            <person name="Cao W.C."/>
        </authorList>
    </citation>
    <scope>NUCLEOTIDE SEQUENCE [LARGE SCALE GENOMIC DNA]</scope>
    <source>
        <strain evidence="11">HaeL-2018</strain>
    </source>
</reference>
<dbReference type="SMART" id="SM00382">
    <property type="entry name" value="AAA"/>
    <property type="match status" value="1"/>
</dbReference>
<feature type="transmembrane region" description="Helical" evidence="9">
    <location>
        <begin position="279"/>
        <end position="297"/>
    </location>
</feature>
<keyword evidence="6" id="KW-0067">ATP-binding</keyword>
<keyword evidence="3" id="KW-0813">Transport</keyword>
<dbReference type="GO" id="GO:0005319">
    <property type="term" value="F:lipid transporter activity"/>
    <property type="evidence" value="ECO:0007669"/>
    <property type="project" value="TreeGrafter"/>
</dbReference>
<dbReference type="CDD" id="cd03263">
    <property type="entry name" value="ABC_subfamily_A"/>
    <property type="match status" value="1"/>
</dbReference>
<dbReference type="Pfam" id="PF12698">
    <property type="entry name" value="ABC2_membrane_3"/>
    <property type="match status" value="1"/>
</dbReference>
<evidence type="ECO:0000256" key="5">
    <source>
        <dbReference type="ARBA" id="ARBA00022741"/>
    </source>
</evidence>
<keyword evidence="8 9" id="KW-0472">Membrane</keyword>
<dbReference type="GO" id="GO:0016887">
    <property type="term" value="F:ATP hydrolysis activity"/>
    <property type="evidence" value="ECO:0007669"/>
    <property type="project" value="InterPro"/>
</dbReference>
<dbReference type="GO" id="GO:0016020">
    <property type="term" value="C:membrane"/>
    <property type="evidence" value="ECO:0007669"/>
    <property type="project" value="UniProtKB-SubCell"/>
</dbReference>
<accession>A0A9J6GNU5</accession>
<gene>
    <name evidence="11" type="ORF">HPB48_002702</name>
</gene>
<evidence type="ECO:0000256" key="8">
    <source>
        <dbReference type="ARBA" id="ARBA00023136"/>
    </source>
</evidence>
<dbReference type="GO" id="GO:0005524">
    <property type="term" value="F:ATP binding"/>
    <property type="evidence" value="ECO:0007669"/>
    <property type="project" value="UniProtKB-KW"/>
</dbReference>
<feature type="domain" description="ABC transporter" evidence="10">
    <location>
        <begin position="307"/>
        <end position="543"/>
    </location>
</feature>
<dbReference type="SUPFAM" id="SSF52540">
    <property type="entry name" value="P-loop containing nucleoside triphosphate hydrolases"/>
    <property type="match status" value="1"/>
</dbReference>
<evidence type="ECO:0000259" key="10">
    <source>
        <dbReference type="PROSITE" id="PS50893"/>
    </source>
</evidence>
<name>A0A9J6GNU5_HAELO</name>
<feature type="transmembrane region" description="Helical" evidence="9">
    <location>
        <begin position="123"/>
        <end position="149"/>
    </location>
</feature>
<evidence type="ECO:0000256" key="2">
    <source>
        <dbReference type="ARBA" id="ARBA00008869"/>
    </source>
</evidence>
<dbReference type="PANTHER" id="PTHR19229:SF250">
    <property type="entry name" value="ABC TRANSPORTER DOMAIN-CONTAINING PROTEIN-RELATED"/>
    <property type="match status" value="1"/>
</dbReference>
<dbReference type="OMA" id="REARCSM"/>
<feature type="transmembrane region" description="Helical" evidence="9">
    <location>
        <begin position="161"/>
        <end position="189"/>
    </location>
</feature>
<keyword evidence="5" id="KW-0547">Nucleotide-binding</keyword>
<dbReference type="InterPro" id="IPR003593">
    <property type="entry name" value="AAA+_ATPase"/>
</dbReference>
<feature type="transmembrane region" description="Helical" evidence="9">
    <location>
        <begin position="195"/>
        <end position="214"/>
    </location>
</feature>
<proteinExistence type="inferred from homology"/>
<dbReference type="PROSITE" id="PS50893">
    <property type="entry name" value="ABC_TRANSPORTER_2"/>
    <property type="match status" value="1"/>
</dbReference>
<evidence type="ECO:0000313" key="11">
    <source>
        <dbReference type="EMBL" id="KAH9377285.1"/>
    </source>
</evidence>
<dbReference type="VEuPathDB" id="VectorBase:HLOH_055911"/>
<dbReference type="InterPro" id="IPR027417">
    <property type="entry name" value="P-loop_NTPase"/>
</dbReference>
<evidence type="ECO:0000256" key="9">
    <source>
        <dbReference type="SAM" id="Phobius"/>
    </source>
</evidence>
<organism evidence="11 12">
    <name type="scientific">Haemaphysalis longicornis</name>
    <name type="common">Bush tick</name>
    <dbReference type="NCBI Taxonomy" id="44386"/>
    <lineage>
        <taxon>Eukaryota</taxon>
        <taxon>Metazoa</taxon>
        <taxon>Ecdysozoa</taxon>
        <taxon>Arthropoda</taxon>
        <taxon>Chelicerata</taxon>
        <taxon>Arachnida</taxon>
        <taxon>Acari</taxon>
        <taxon>Parasitiformes</taxon>
        <taxon>Ixodida</taxon>
        <taxon>Ixodoidea</taxon>
        <taxon>Ixodidae</taxon>
        <taxon>Haemaphysalinae</taxon>
        <taxon>Haemaphysalis</taxon>
    </lineage>
</organism>
<evidence type="ECO:0000256" key="1">
    <source>
        <dbReference type="ARBA" id="ARBA00004141"/>
    </source>
</evidence>
<protein>
    <recommendedName>
        <fullName evidence="10">ABC transporter domain-containing protein</fullName>
    </recommendedName>
</protein>
<comment type="caution">
    <text evidence="11">The sequence shown here is derived from an EMBL/GenBank/DDBJ whole genome shotgun (WGS) entry which is preliminary data.</text>
</comment>
<dbReference type="GO" id="GO:0140359">
    <property type="term" value="F:ABC-type transporter activity"/>
    <property type="evidence" value="ECO:0007669"/>
    <property type="project" value="InterPro"/>
</dbReference>
<dbReference type="Gene3D" id="3.40.50.300">
    <property type="entry name" value="P-loop containing nucleotide triphosphate hydrolases"/>
    <property type="match status" value="1"/>
</dbReference>
<dbReference type="OrthoDB" id="6512918at2759"/>
<keyword evidence="4 9" id="KW-0812">Transmembrane</keyword>
<evidence type="ECO:0000313" key="12">
    <source>
        <dbReference type="Proteomes" id="UP000821853"/>
    </source>
</evidence>
<dbReference type="InterPro" id="IPR026082">
    <property type="entry name" value="ABCA"/>
</dbReference>
<dbReference type="AlphaFoldDB" id="A0A9J6GNU5"/>
<evidence type="ECO:0000256" key="6">
    <source>
        <dbReference type="ARBA" id="ARBA00022840"/>
    </source>
</evidence>
<dbReference type="Proteomes" id="UP000821853">
    <property type="component" value="Unassembled WGS sequence"/>
</dbReference>
<feature type="transmembrane region" description="Helical" evidence="9">
    <location>
        <begin position="83"/>
        <end position="103"/>
    </location>
</feature>
<keyword evidence="12" id="KW-1185">Reference proteome</keyword>
<evidence type="ECO:0000256" key="4">
    <source>
        <dbReference type="ARBA" id="ARBA00022692"/>
    </source>
</evidence>
<evidence type="ECO:0000256" key="7">
    <source>
        <dbReference type="ARBA" id="ARBA00022989"/>
    </source>
</evidence>